<dbReference type="Pfam" id="PF02903">
    <property type="entry name" value="Alpha-amylase_N"/>
    <property type="match status" value="1"/>
</dbReference>
<feature type="domain" description="Glycosyl hydrolase family 13 catalytic" evidence="3">
    <location>
        <begin position="138"/>
        <end position="496"/>
    </location>
</feature>
<dbReference type="InterPro" id="IPR013780">
    <property type="entry name" value="Glyco_hydro_b"/>
</dbReference>
<dbReference type="PANTHER" id="PTHR10357">
    <property type="entry name" value="ALPHA-AMYLASE FAMILY MEMBER"/>
    <property type="match status" value="1"/>
</dbReference>
<proteinExistence type="predicted"/>
<dbReference type="InterPro" id="IPR004185">
    <property type="entry name" value="Glyco_hydro_13_lg-like_dom"/>
</dbReference>
<protein>
    <submittedName>
        <fullName evidence="4">Cyclomaltodextrinase</fullName>
    </submittedName>
</protein>
<dbReference type="GO" id="GO:0004553">
    <property type="term" value="F:hydrolase activity, hydrolyzing O-glycosyl compounds"/>
    <property type="evidence" value="ECO:0007669"/>
    <property type="project" value="InterPro"/>
</dbReference>
<dbReference type="Gene3D" id="3.20.20.80">
    <property type="entry name" value="Glycosidases"/>
    <property type="match status" value="1"/>
</dbReference>
<dbReference type="InterPro" id="IPR017853">
    <property type="entry name" value="GH"/>
</dbReference>
<gene>
    <name evidence="4" type="ORF">N783_20460</name>
</gene>
<dbReference type="SMART" id="SM00642">
    <property type="entry name" value="Aamy"/>
    <property type="match status" value="1"/>
</dbReference>
<reference evidence="4 5" key="1">
    <citation type="submission" date="2013-08" db="EMBL/GenBank/DDBJ databases">
        <authorList>
            <person name="Huang J."/>
            <person name="Wang G."/>
        </authorList>
    </citation>
    <scope>NUCLEOTIDE SEQUENCE [LARGE SCALE GENOMIC DNA]</scope>
    <source>
        <strain evidence="4 5">BH030004</strain>
    </source>
</reference>
<dbReference type="Pfam" id="PF00128">
    <property type="entry name" value="Alpha-amylase"/>
    <property type="match status" value="1"/>
</dbReference>
<dbReference type="Proteomes" id="UP000030403">
    <property type="component" value="Unassembled WGS sequence"/>
</dbReference>
<name>A0A0A5FYN7_9BACI</name>
<dbReference type="EMBL" id="AVPF01000074">
    <property type="protein sequence ID" value="KGX83938.1"/>
    <property type="molecule type" value="Genomic_DNA"/>
</dbReference>
<dbReference type="CDD" id="cd02857">
    <property type="entry name" value="E_set_CDase_PDE_N"/>
    <property type="match status" value="1"/>
</dbReference>
<dbReference type="CDD" id="cd11338">
    <property type="entry name" value="AmyAc_CMD"/>
    <property type="match status" value="1"/>
</dbReference>
<evidence type="ECO:0000313" key="4">
    <source>
        <dbReference type="EMBL" id="KGX83938.1"/>
    </source>
</evidence>
<dbReference type="SUPFAM" id="SSF51011">
    <property type="entry name" value="Glycosyl hydrolase domain"/>
    <property type="match status" value="1"/>
</dbReference>
<comment type="caution">
    <text evidence="4">The sequence shown here is derived from an EMBL/GenBank/DDBJ whole genome shotgun (WGS) entry which is preliminary data.</text>
</comment>
<dbReference type="InterPro" id="IPR006047">
    <property type="entry name" value="GH13_cat_dom"/>
</dbReference>
<dbReference type="Gene3D" id="2.60.40.10">
    <property type="entry name" value="Immunoglobulins"/>
    <property type="match status" value="1"/>
</dbReference>
<dbReference type="Gene3D" id="2.60.40.1180">
    <property type="entry name" value="Golgi alpha-mannosidase II"/>
    <property type="match status" value="1"/>
</dbReference>
<keyword evidence="2" id="KW-0326">Glycosidase</keyword>
<keyword evidence="1" id="KW-0378">Hydrolase</keyword>
<dbReference type="PANTHER" id="PTHR10357:SF210">
    <property type="entry name" value="MALTODEXTRIN GLUCOSIDASE"/>
    <property type="match status" value="1"/>
</dbReference>
<accession>A0A0A5FYN7</accession>
<evidence type="ECO:0000256" key="2">
    <source>
        <dbReference type="ARBA" id="ARBA00023295"/>
    </source>
</evidence>
<keyword evidence="5" id="KW-1185">Reference proteome</keyword>
<evidence type="ECO:0000256" key="1">
    <source>
        <dbReference type="ARBA" id="ARBA00022801"/>
    </source>
</evidence>
<sequence>MLKEAIYHRPKNNFAYAYDKETVHIRIRTKKDDLTHVRLQHGDPYYWTEDGWQYQLDDMEKSGSDSLFDYWFIAIKPPHRRLRYGFELTDETETVYFTEKGYFEEPPGETNDHFSFPFLNPIDVFDAPDWVRDTVWYQIFPERFANGDPSINPEGVVPWASTEPEPDNFFGGDFEGVIQNLDYLVDLGVNGIYFTPIFKARSNHKYDTIDYMEIDPQFGDKETFRRLVKECHNRGIRVMLDAVFNHSGYYFEPFQDLLKHGEQSKYKDWFHVREFPIQEEPIPSYDTFAYVPSMPKLNTEHPEVRKYLLDVGRYWIEEFDIDGWRLDVANEVDHAFWREFRKVVKDAKEDTYILGEIWHDSMPWLQGDQFDAVMNYPFTSGVLQFFAEQNISATDFSNKITNVLQLYPENVNEVSFNLLDSHDTSRILSIANENKDVVKLIYLFQLSFIGTPCIYYGDEVGMTGLGDPGCRKCMVWDKEEQDLDLFSHVQKLLTLRKEIPAFSNDGAFRFIKTDDATNSIMYEKANDRQKLLFVINNSEHHVTQGLPYAETYQAKELLTEEIVELNPNENIKLNPYEAKVYYIQ</sequence>
<dbReference type="SUPFAM" id="SSF51445">
    <property type="entry name" value="(Trans)glycosidases"/>
    <property type="match status" value="1"/>
</dbReference>
<evidence type="ECO:0000259" key="3">
    <source>
        <dbReference type="SMART" id="SM00642"/>
    </source>
</evidence>
<evidence type="ECO:0000313" key="5">
    <source>
        <dbReference type="Proteomes" id="UP000030403"/>
    </source>
</evidence>
<dbReference type="InterPro" id="IPR013783">
    <property type="entry name" value="Ig-like_fold"/>
</dbReference>
<dbReference type="GO" id="GO:0005975">
    <property type="term" value="P:carbohydrate metabolic process"/>
    <property type="evidence" value="ECO:0007669"/>
    <property type="project" value="InterPro"/>
</dbReference>
<dbReference type="InterPro" id="IPR045857">
    <property type="entry name" value="O16G_dom_2"/>
</dbReference>
<organism evidence="4 5">
    <name type="scientific">Pontibacillus marinus BH030004 = DSM 16465</name>
    <dbReference type="NCBI Taxonomy" id="1385511"/>
    <lineage>
        <taxon>Bacteria</taxon>
        <taxon>Bacillati</taxon>
        <taxon>Bacillota</taxon>
        <taxon>Bacilli</taxon>
        <taxon>Bacillales</taxon>
        <taxon>Bacillaceae</taxon>
        <taxon>Pontibacillus</taxon>
    </lineage>
</organism>
<dbReference type="OrthoDB" id="9805159at2"/>
<dbReference type="eggNOG" id="COG0366">
    <property type="taxonomic scope" value="Bacteria"/>
</dbReference>
<dbReference type="STRING" id="1385511.GCA_000425225_00693"/>
<dbReference type="Gene3D" id="3.90.400.10">
    <property type="entry name" value="Oligo-1,6-glucosidase, Domain 2"/>
    <property type="match status" value="1"/>
</dbReference>
<dbReference type="AlphaFoldDB" id="A0A0A5FYN7"/>
<dbReference type="RefSeq" id="WP_027448129.1">
    <property type="nucleotide sequence ID" value="NZ_AVPF01000074.1"/>
</dbReference>